<evidence type="ECO:0000313" key="1">
    <source>
        <dbReference type="EMBL" id="GAA0565102.1"/>
    </source>
</evidence>
<evidence type="ECO:0000313" key="2">
    <source>
        <dbReference type="Proteomes" id="UP001501169"/>
    </source>
</evidence>
<dbReference type="EMBL" id="BAAAEO010000007">
    <property type="protein sequence ID" value="GAA0565102.1"/>
    <property type="molecule type" value="Genomic_DNA"/>
</dbReference>
<dbReference type="SUPFAM" id="SSF50939">
    <property type="entry name" value="Sialidases"/>
    <property type="match status" value="1"/>
</dbReference>
<keyword evidence="2" id="KW-1185">Reference proteome</keyword>
<organism evidence="1 2">
    <name type="scientific">Rheinheimera aquimaris</name>
    <dbReference type="NCBI Taxonomy" id="412437"/>
    <lineage>
        <taxon>Bacteria</taxon>
        <taxon>Pseudomonadati</taxon>
        <taxon>Pseudomonadota</taxon>
        <taxon>Gammaproteobacteria</taxon>
        <taxon>Chromatiales</taxon>
        <taxon>Chromatiaceae</taxon>
        <taxon>Rheinheimera</taxon>
    </lineage>
</organism>
<protein>
    <submittedName>
        <fullName evidence="1">Sialidase family protein</fullName>
    </submittedName>
</protein>
<comment type="caution">
    <text evidence="1">The sequence shown here is derived from an EMBL/GenBank/DDBJ whole genome shotgun (WGS) entry which is preliminary data.</text>
</comment>
<proteinExistence type="predicted"/>
<name>A0ABN1EEM1_9GAMM</name>
<accession>A0ABN1EEM1</accession>
<dbReference type="Proteomes" id="UP001501169">
    <property type="component" value="Unassembled WGS sequence"/>
</dbReference>
<dbReference type="InterPro" id="IPR036278">
    <property type="entry name" value="Sialidase_sf"/>
</dbReference>
<dbReference type="Gene3D" id="2.120.10.10">
    <property type="match status" value="1"/>
</dbReference>
<sequence>MLQLQQVNRIWQQAPHNAFTDLIDFKGALWCVCREGSTHVSGDGALRILRSADAINWHSVALIQDNAADLRDAKFSQTPDSKLLLLGAGALHDRSRYSHQSYIWQSEDGVNWSAATAVGEHNIWLWRMAWQHKNLYALGYKIGKPHFVRLYHSADQCNFSAVADIYSGSYANESGLLFNSSGTMLCLLRRDPEHGLFGQSQPPYTDWHWQDIGCRIGGPQWLQLPDGRLLCCVRLYDNEVRTSLCWLDRKTGQLTQALVLPSGGDCSYAGMVLRGDTLYISYYSSHEDTTAIYLAVVSLATGI</sequence>
<reference evidence="1 2" key="1">
    <citation type="journal article" date="2019" name="Int. J. Syst. Evol. Microbiol.">
        <title>The Global Catalogue of Microorganisms (GCM) 10K type strain sequencing project: providing services to taxonomists for standard genome sequencing and annotation.</title>
        <authorList>
            <consortium name="The Broad Institute Genomics Platform"/>
            <consortium name="The Broad Institute Genome Sequencing Center for Infectious Disease"/>
            <person name="Wu L."/>
            <person name="Ma J."/>
        </authorList>
    </citation>
    <scope>NUCLEOTIDE SEQUENCE [LARGE SCALE GENOMIC DNA]</scope>
    <source>
        <strain evidence="1 2">JCM 14331</strain>
    </source>
</reference>
<gene>
    <name evidence="1" type="ORF">GCM10009098_36540</name>
</gene>